<evidence type="ECO:0000256" key="3">
    <source>
        <dbReference type="ARBA" id="ARBA00004663"/>
    </source>
</evidence>
<dbReference type="Proteomes" id="UP000183447">
    <property type="component" value="Unassembled WGS sequence"/>
</dbReference>
<evidence type="ECO:0000256" key="19">
    <source>
        <dbReference type="HAMAP-Rule" id="MF_00719"/>
    </source>
</evidence>
<evidence type="ECO:0000256" key="2">
    <source>
        <dbReference type="ARBA" id="ARBA00004651"/>
    </source>
</evidence>
<keyword evidence="11 19" id="KW-0460">Magnesium</keyword>
<dbReference type="InterPro" id="IPR003805">
    <property type="entry name" value="CobS"/>
</dbReference>
<proteinExistence type="inferred from homology"/>
<keyword evidence="7 19" id="KW-1003">Cell membrane</keyword>
<accession>A0A1K2I243</accession>
<feature type="transmembrane region" description="Helical" evidence="19">
    <location>
        <begin position="132"/>
        <end position="156"/>
    </location>
</feature>
<keyword evidence="12 19" id="KW-1133">Transmembrane helix</keyword>
<dbReference type="PANTHER" id="PTHR34148:SF1">
    <property type="entry name" value="ADENOSYLCOBINAMIDE-GDP RIBAZOLETRANSFERASE"/>
    <property type="match status" value="1"/>
</dbReference>
<evidence type="ECO:0000256" key="14">
    <source>
        <dbReference type="ARBA" id="ARBA00025228"/>
    </source>
</evidence>
<feature type="transmembrane region" description="Helical" evidence="19">
    <location>
        <begin position="201"/>
        <end position="218"/>
    </location>
</feature>
<feature type="transmembrane region" description="Helical" evidence="19">
    <location>
        <begin position="54"/>
        <end position="78"/>
    </location>
</feature>
<gene>
    <name evidence="19" type="primary">cobS</name>
    <name evidence="20" type="ORF">SAMN02983003_2992</name>
</gene>
<comment type="function">
    <text evidence="14 19">Joins adenosylcobinamide-GDP and alpha-ribazole to generate adenosylcobalamin (Ado-cobalamin). Also synthesizes adenosylcobalamin 5'-phosphate from adenosylcobinamide-GDP and alpha-ribazole 5'-phosphate.</text>
</comment>
<protein>
    <recommendedName>
        <fullName evidence="6 19">Adenosylcobinamide-GDP ribazoletransferase</fullName>
        <ecNumber evidence="5 19">2.7.8.26</ecNumber>
    </recommendedName>
    <alternativeName>
        <fullName evidence="16 19">Cobalamin synthase</fullName>
    </alternativeName>
    <alternativeName>
        <fullName evidence="15 19">Cobalamin-5'-phosphate synthase</fullName>
    </alternativeName>
</protein>
<keyword evidence="8 19" id="KW-0169">Cobalamin biosynthesis</keyword>
<sequence>MNDDVPTRGEPPRDDRTLGETALGLRDDVIMALRFFSRLPTGDSPHLPPDLNRIALGLPFASLLIGLVPALLLLMLALLGLPPLFAAGLAIGLHLLLSGAMSEDALADAADGLFGGMTVERRLEIMRDSRHGTFGVAALCLLLVLKLVALGTIASGNALESAALWLGAGVLARSIGLFLAHALPPLRRDGASASAGQPRRTPLLIGLIFALGIGFLLVGPALGLIPLIVSVVFAAGAVFAWGLACHRLVGGQTGDLVGAAQALAELAIFTAFLLFA</sequence>
<reference evidence="20 21" key="1">
    <citation type="submission" date="2016-11" db="EMBL/GenBank/DDBJ databases">
        <authorList>
            <person name="Jaros S."/>
            <person name="Januszkiewicz K."/>
            <person name="Wedrychowicz H."/>
        </authorList>
    </citation>
    <scope>NUCLEOTIDE SEQUENCE [LARGE SCALE GENOMIC DNA]</scope>
    <source>
        <strain evidence="20 21">ATCC 23634</strain>
    </source>
</reference>
<evidence type="ECO:0000256" key="5">
    <source>
        <dbReference type="ARBA" id="ARBA00013200"/>
    </source>
</evidence>
<comment type="subcellular location">
    <subcellularLocation>
        <location evidence="2 19">Cell membrane</location>
        <topology evidence="2 19">Multi-pass membrane protein</topology>
    </subcellularLocation>
</comment>
<dbReference type="OrthoDB" id="9794626at2"/>
<comment type="catalytic activity">
    <reaction evidence="17 19">
        <text>alpha-ribazole + adenosylcob(III)inamide-GDP = adenosylcob(III)alamin + GMP + H(+)</text>
        <dbReference type="Rhea" id="RHEA:16049"/>
        <dbReference type="ChEBI" id="CHEBI:10329"/>
        <dbReference type="ChEBI" id="CHEBI:15378"/>
        <dbReference type="ChEBI" id="CHEBI:18408"/>
        <dbReference type="ChEBI" id="CHEBI:58115"/>
        <dbReference type="ChEBI" id="CHEBI:60487"/>
        <dbReference type="EC" id="2.7.8.26"/>
    </reaction>
</comment>
<dbReference type="RefSeq" id="WP_084603577.1">
    <property type="nucleotide sequence ID" value="NZ_FPKU01000003.1"/>
</dbReference>
<dbReference type="EC" id="2.7.8.26" evidence="5 19"/>
<dbReference type="AlphaFoldDB" id="A0A1K2I243"/>
<dbReference type="STRING" id="665118.SAMN02983003_2992"/>
<feature type="transmembrane region" description="Helical" evidence="19">
    <location>
        <begin position="84"/>
        <end position="101"/>
    </location>
</feature>
<comment type="cofactor">
    <cofactor evidence="1 19">
        <name>Mg(2+)</name>
        <dbReference type="ChEBI" id="CHEBI:18420"/>
    </cofactor>
</comment>
<dbReference type="Pfam" id="PF02654">
    <property type="entry name" value="CobS"/>
    <property type="match status" value="1"/>
</dbReference>
<evidence type="ECO:0000313" key="20">
    <source>
        <dbReference type="EMBL" id="SFZ85820.1"/>
    </source>
</evidence>
<name>A0A1K2I243_9HYPH</name>
<dbReference type="PANTHER" id="PTHR34148">
    <property type="entry name" value="ADENOSYLCOBINAMIDE-GDP RIBAZOLETRANSFERASE"/>
    <property type="match status" value="1"/>
</dbReference>
<evidence type="ECO:0000256" key="8">
    <source>
        <dbReference type="ARBA" id="ARBA00022573"/>
    </source>
</evidence>
<evidence type="ECO:0000256" key="1">
    <source>
        <dbReference type="ARBA" id="ARBA00001946"/>
    </source>
</evidence>
<dbReference type="EMBL" id="FPKU01000003">
    <property type="protein sequence ID" value="SFZ85820.1"/>
    <property type="molecule type" value="Genomic_DNA"/>
</dbReference>
<evidence type="ECO:0000256" key="17">
    <source>
        <dbReference type="ARBA" id="ARBA00048623"/>
    </source>
</evidence>
<dbReference type="UniPathway" id="UPA00148">
    <property type="reaction ID" value="UER00238"/>
</dbReference>
<organism evidence="20 21">
    <name type="scientific">Devosia enhydra</name>
    <dbReference type="NCBI Taxonomy" id="665118"/>
    <lineage>
        <taxon>Bacteria</taxon>
        <taxon>Pseudomonadati</taxon>
        <taxon>Pseudomonadota</taxon>
        <taxon>Alphaproteobacteria</taxon>
        <taxon>Hyphomicrobiales</taxon>
        <taxon>Devosiaceae</taxon>
        <taxon>Devosia</taxon>
    </lineage>
</organism>
<evidence type="ECO:0000256" key="13">
    <source>
        <dbReference type="ARBA" id="ARBA00023136"/>
    </source>
</evidence>
<keyword evidence="9 19" id="KW-0808">Transferase</keyword>
<keyword evidence="21" id="KW-1185">Reference proteome</keyword>
<dbReference type="GO" id="GO:0008818">
    <property type="term" value="F:cobalamin 5'-phosphate synthase activity"/>
    <property type="evidence" value="ECO:0007669"/>
    <property type="project" value="UniProtKB-UniRule"/>
</dbReference>
<keyword evidence="10 19" id="KW-0812">Transmembrane</keyword>
<evidence type="ECO:0000256" key="10">
    <source>
        <dbReference type="ARBA" id="ARBA00022692"/>
    </source>
</evidence>
<feature type="transmembrane region" description="Helical" evidence="19">
    <location>
        <begin position="224"/>
        <end position="244"/>
    </location>
</feature>
<dbReference type="GO" id="GO:0009236">
    <property type="term" value="P:cobalamin biosynthetic process"/>
    <property type="evidence" value="ECO:0007669"/>
    <property type="project" value="UniProtKB-UniRule"/>
</dbReference>
<evidence type="ECO:0000313" key="21">
    <source>
        <dbReference type="Proteomes" id="UP000183447"/>
    </source>
</evidence>
<evidence type="ECO:0000256" key="15">
    <source>
        <dbReference type="ARBA" id="ARBA00032605"/>
    </source>
</evidence>
<evidence type="ECO:0000256" key="9">
    <source>
        <dbReference type="ARBA" id="ARBA00022679"/>
    </source>
</evidence>
<evidence type="ECO:0000256" key="11">
    <source>
        <dbReference type="ARBA" id="ARBA00022842"/>
    </source>
</evidence>
<dbReference type="GO" id="GO:0005886">
    <property type="term" value="C:plasma membrane"/>
    <property type="evidence" value="ECO:0007669"/>
    <property type="project" value="UniProtKB-SubCell"/>
</dbReference>
<comment type="catalytic activity">
    <reaction evidence="18 19">
        <text>alpha-ribazole 5'-phosphate + adenosylcob(III)inamide-GDP = adenosylcob(III)alamin 5'-phosphate + GMP + H(+)</text>
        <dbReference type="Rhea" id="RHEA:23560"/>
        <dbReference type="ChEBI" id="CHEBI:15378"/>
        <dbReference type="ChEBI" id="CHEBI:57918"/>
        <dbReference type="ChEBI" id="CHEBI:58115"/>
        <dbReference type="ChEBI" id="CHEBI:60487"/>
        <dbReference type="ChEBI" id="CHEBI:60493"/>
        <dbReference type="EC" id="2.7.8.26"/>
    </reaction>
</comment>
<evidence type="ECO:0000256" key="12">
    <source>
        <dbReference type="ARBA" id="ARBA00022989"/>
    </source>
</evidence>
<evidence type="ECO:0000256" key="6">
    <source>
        <dbReference type="ARBA" id="ARBA00015850"/>
    </source>
</evidence>
<comment type="pathway">
    <text evidence="3 19">Cofactor biosynthesis; adenosylcobalamin biosynthesis; adenosylcobalamin from cob(II)yrinate a,c-diamide: step 7/7.</text>
</comment>
<evidence type="ECO:0000256" key="4">
    <source>
        <dbReference type="ARBA" id="ARBA00010561"/>
    </source>
</evidence>
<dbReference type="GO" id="GO:0051073">
    <property type="term" value="F:adenosylcobinamide-GDP ribazoletransferase activity"/>
    <property type="evidence" value="ECO:0007669"/>
    <property type="project" value="UniProtKB-UniRule"/>
</dbReference>
<keyword evidence="13 19" id="KW-0472">Membrane</keyword>
<comment type="similarity">
    <text evidence="4 19">Belongs to the CobS family.</text>
</comment>
<feature type="transmembrane region" description="Helical" evidence="19">
    <location>
        <begin position="162"/>
        <end position="180"/>
    </location>
</feature>
<evidence type="ECO:0000256" key="16">
    <source>
        <dbReference type="ARBA" id="ARBA00032853"/>
    </source>
</evidence>
<dbReference type="HAMAP" id="MF_00719">
    <property type="entry name" value="CobS"/>
    <property type="match status" value="1"/>
</dbReference>
<evidence type="ECO:0000256" key="18">
    <source>
        <dbReference type="ARBA" id="ARBA00049504"/>
    </source>
</evidence>
<feature type="transmembrane region" description="Helical" evidence="19">
    <location>
        <begin position="256"/>
        <end position="275"/>
    </location>
</feature>
<evidence type="ECO:0000256" key="7">
    <source>
        <dbReference type="ARBA" id="ARBA00022475"/>
    </source>
</evidence>